<name>A0A1H0VIJ5_9BACT</name>
<dbReference type="Proteomes" id="UP000199073">
    <property type="component" value="Unassembled WGS sequence"/>
</dbReference>
<dbReference type="Pfam" id="PF14550">
    <property type="entry name" value="Peptidase_S78_2"/>
    <property type="match status" value="1"/>
</dbReference>
<dbReference type="GO" id="GO:0006508">
    <property type="term" value="P:proteolysis"/>
    <property type="evidence" value="ECO:0007669"/>
    <property type="project" value="UniProtKB-KW"/>
</dbReference>
<reference evidence="2 3" key="1">
    <citation type="submission" date="2016-10" db="EMBL/GenBank/DDBJ databases">
        <authorList>
            <person name="de Groot N.N."/>
        </authorList>
    </citation>
    <scope>NUCLEOTIDE SEQUENCE [LARGE SCALE GENOMIC DNA]</scope>
    <source>
        <strain evidence="2 3">DSM 12130</strain>
    </source>
</reference>
<gene>
    <name evidence="2" type="ORF">SAMN05660330_04088</name>
</gene>
<evidence type="ECO:0000259" key="1">
    <source>
        <dbReference type="Pfam" id="PF14550"/>
    </source>
</evidence>
<evidence type="ECO:0000313" key="3">
    <source>
        <dbReference type="Proteomes" id="UP000199073"/>
    </source>
</evidence>
<protein>
    <submittedName>
        <fullName evidence="2">Putative phage serine protease XkdF</fullName>
    </submittedName>
</protein>
<dbReference type="OrthoDB" id="2080376at2"/>
<organism evidence="2 3">
    <name type="scientific">Desulforhopalus singaporensis</name>
    <dbReference type="NCBI Taxonomy" id="91360"/>
    <lineage>
        <taxon>Bacteria</taxon>
        <taxon>Pseudomonadati</taxon>
        <taxon>Thermodesulfobacteriota</taxon>
        <taxon>Desulfobulbia</taxon>
        <taxon>Desulfobulbales</taxon>
        <taxon>Desulfocapsaceae</taxon>
        <taxon>Desulforhopalus</taxon>
    </lineage>
</organism>
<proteinExistence type="predicted"/>
<evidence type="ECO:0000313" key="2">
    <source>
        <dbReference type="EMBL" id="SDP78144.1"/>
    </source>
</evidence>
<dbReference type="RefSeq" id="WP_092225959.1">
    <property type="nucleotide sequence ID" value="NZ_FNJI01000051.1"/>
</dbReference>
<dbReference type="InterPro" id="IPR027924">
    <property type="entry name" value="XkdF"/>
</dbReference>
<keyword evidence="2" id="KW-0378">Hydrolase</keyword>
<keyword evidence="3" id="KW-1185">Reference proteome</keyword>
<sequence>MFLKNIKVEFISLVHKGANRKSVIWKSAEGDPRQEREIQIAKTDEEKRLVYGIVYSPDEVDTQGDHTNAGEIEKAAHDFMKAARVGNIDKDHSFEAEEGAFVAESWIVKAGDPVFPDEKEGAWAVAIKIEDDELWSAVRKGDIGGLSIGGYADKIAKTDDFNSVLTVDGLLAKLKRLIKREEQDMDEKQVKEIATAAVTEAIEKMAKPIRKEDLVTTVVAATKEIVGPIEARLEAIEKQTPGSGQGEGELDDKTDYQALGAEIVKAYKGEV</sequence>
<accession>A0A1H0VIJ5</accession>
<dbReference type="GO" id="GO:0008233">
    <property type="term" value="F:peptidase activity"/>
    <property type="evidence" value="ECO:0007669"/>
    <property type="project" value="UniProtKB-KW"/>
</dbReference>
<feature type="domain" description="Phage-like element PBSX protein XkdF" evidence="1">
    <location>
        <begin position="40"/>
        <end position="155"/>
    </location>
</feature>
<keyword evidence="2" id="KW-0645">Protease</keyword>
<dbReference type="AlphaFoldDB" id="A0A1H0VIJ5"/>
<dbReference type="EMBL" id="FNJI01000051">
    <property type="protein sequence ID" value="SDP78144.1"/>
    <property type="molecule type" value="Genomic_DNA"/>
</dbReference>
<dbReference type="STRING" id="91360.SAMN05660330_04088"/>